<organism evidence="3 4">
    <name type="scientific">Cucumis sativus</name>
    <name type="common">Cucumber</name>
    <dbReference type="NCBI Taxonomy" id="3659"/>
    <lineage>
        <taxon>Eukaryota</taxon>
        <taxon>Viridiplantae</taxon>
        <taxon>Streptophyta</taxon>
        <taxon>Embryophyta</taxon>
        <taxon>Tracheophyta</taxon>
        <taxon>Spermatophyta</taxon>
        <taxon>Magnoliopsida</taxon>
        <taxon>eudicotyledons</taxon>
        <taxon>Gunneridae</taxon>
        <taxon>Pentapetalae</taxon>
        <taxon>rosids</taxon>
        <taxon>fabids</taxon>
        <taxon>Cucurbitales</taxon>
        <taxon>Cucurbitaceae</taxon>
        <taxon>Benincaseae</taxon>
        <taxon>Cucumis</taxon>
    </lineage>
</organism>
<feature type="domain" description="Aconitase A/isopropylmalate dehydratase small subunit swivel" evidence="2">
    <location>
        <begin position="4"/>
        <end position="50"/>
    </location>
</feature>
<protein>
    <recommendedName>
        <fullName evidence="2">Aconitase A/isopropylmalate dehydratase small subunit swivel domain-containing protein</fullName>
    </recommendedName>
</protein>
<reference evidence="3 4" key="2">
    <citation type="journal article" date="2009" name="PLoS ONE">
        <title>An integrated genetic and cytogenetic map of the cucumber genome.</title>
        <authorList>
            <person name="Ren Y."/>
            <person name="Zhang Z."/>
            <person name="Liu J."/>
            <person name="Staub J.E."/>
            <person name="Han Y."/>
            <person name="Cheng Z."/>
            <person name="Li X."/>
            <person name="Lu J."/>
            <person name="Miao H."/>
            <person name="Kang H."/>
            <person name="Xie B."/>
            <person name="Gu X."/>
            <person name="Wang X."/>
            <person name="Du Y."/>
            <person name="Jin W."/>
            <person name="Huang S."/>
        </authorList>
    </citation>
    <scope>NUCLEOTIDE SEQUENCE [LARGE SCALE GENOMIC DNA]</scope>
    <source>
        <strain evidence="4">cv. 9930</strain>
    </source>
</reference>
<evidence type="ECO:0000259" key="2">
    <source>
        <dbReference type="Pfam" id="PF00694"/>
    </source>
</evidence>
<sequence length="76" mass="8250">MKTKYSIIIVGDNFGCGSSREHVPVVLGVSGAVAVVAESYAHIFLTANSVATREIYPLESETRISRILKLNNNNNN</sequence>
<dbReference type="InterPro" id="IPR000573">
    <property type="entry name" value="AconitaseA/IPMdHydase_ssu_swvl"/>
</dbReference>
<dbReference type="Gene3D" id="3.20.19.10">
    <property type="entry name" value="Aconitase, domain 4"/>
    <property type="match status" value="1"/>
</dbReference>
<dbReference type="Pfam" id="PF00694">
    <property type="entry name" value="Aconitase_C"/>
    <property type="match status" value="1"/>
</dbReference>
<reference evidence="3 4" key="1">
    <citation type="journal article" date="2009" name="Nat. Genet.">
        <title>The genome of the cucumber, Cucumis sativus L.</title>
        <authorList>
            <person name="Huang S."/>
            <person name="Li R."/>
            <person name="Zhang Z."/>
            <person name="Li L."/>
            <person name="Gu X."/>
            <person name="Fan W."/>
            <person name="Lucas W.J."/>
            <person name="Wang X."/>
            <person name="Xie B."/>
            <person name="Ni P."/>
            <person name="Ren Y."/>
            <person name="Zhu H."/>
            <person name="Li J."/>
            <person name="Lin K."/>
            <person name="Jin W."/>
            <person name="Fei Z."/>
            <person name="Li G."/>
            <person name="Staub J."/>
            <person name="Kilian A."/>
            <person name="van der Vossen E.A."/>
            <person name="Wu Y."/>
            <person name="Guo J."/>
            <person name="He J."/>
            <person name="Jia Z."/>
            <person name="Ren Y."/>
            <person name="Tian G."/>
            <person name="Lu Y."/>
            <person name="Ruan J."/>
            <person name="Qian W."/>
            <person name="Wang M."/>
            <person name="Huang Q."/>
            <person name="Li B."/>
            <person name="Xuan Z."/>
            <person name="Cao J."/>
            <person name="Asan"/>
            <person name="Wu Z."/>
            <person name="Zhang J."/>
            <person name="Cai Q."/>
            <person name="Bai Y."/>
            <person name="Zhao B."/>
            <person name="Han Y."/>
            <person name="Li Y."/>
            <person name="Li X."/>
            <person name="Wang S."/>
            <person name="Shi Q."/>
            <person name="Liu S."/>
            <person name="Cho W.K."/>
            <person name="Kim J.Y."/>
            <person name="Xu Y."/>
            <person name="Heller-Uszynska K."/>
            <person name="Miao H."/>
            <person name="Cheng Z."/>
            <person name="Zhang S."/>
            <person name="Wu J."/>
            <person name="Yang Y."/>
            <person name="Kang H."/>
            <person name="Li M."/>
            <person name="Liang H."/>
            <person name="Ren X."/>
            <person name="Shi Z."/>
            <person name="Wen M."/>
            <person name="Jian M."/>
            <person name="Yang H."/>
            <person name="Zhang G."/>
            <person name="Yang Z."/>
            <person name="Chen R."/>
            <person name="Liu S."/>
            <person name="Li J."/>
            <person name="Ma L."/>
            <person name="Liu H."/>
            <person name="Zhou Y."/>
            <person name="Zhao J."/>
            <person name="Fang X."/>
            <person name="Li G."/>
            <person name="Fang L."/>
            <person name="Li Y."/>
            <person name="Liu D."/>
            <person name="Zheng H."/>
            <person name="Zhang Y."/>
            <person name="Qin N."/>
            <person name="Li Z."/>
            <person name="Yang G."/>
            <person name="Yang S."/>
            <person name="Bolund L."/>
            <person name="Kristiansen K."/>
            <person name="Zheng H."/>
            <person name="Li S."/>
            <person name="Zhang X."/>
            <person name="Yang H."/>
            <person name="Wang J."/>
            <person name="Sun R."/>
            <person name="Zhang B."/>
            <person name="Jiang S."/>
            <person name="Wang J."/>
            <person name="Du Y."/>
            <person name="Li S."/>
        </authorList>
    </citation>
    <scope>NUCLEOTIDE SEQUENCE [LARGE SCALE GENOMIC DNA]</scope>
    <source>
        <strain evidence="4">cv. 9930</strain>
    </source>
</reference>
<dbReference type="Proteomes" id="UP000029981">
    <property type="component" value="Chromosome 5"/>
</dbReference>
<evidence type="ECO:0000256" key="1">
    <source>
        <dbReference type="ARBA" id="ARBA00023239"/>
    </source>
</evidence>
<keyword evidence="1" id="KW-0456">Lyase</keyword>
<dbReference type="GO" id="GO:0009570">
    <property type="term" value="C:chloroplast stroma"/>
    <property type="evidence" value="ECO:0000318"/>
    <property type="project" value="GO_Central"/>
</dbReference>
<dbReference type="AlphaFoldDB" id="A0A0A0KPA8"/>
<dbReference type="STRING" id="3659.A0A0A0KPA8"/>
<keyword evidence="4" id="KW-1185">Reference proteome</keyword>
<dbReference type="InterPro" id="IPR050075">
    <property type="entry name" value="LeuD"/>
</dbReference>
<dbReference type="PANTHER" id="PTHR43345">
    <property type="entry name" value="3-ISOPROPYLMALATE DEHYDRATASE SMALL SUBUNIT 2-RELATED-RELATED"/>
    <property type="match status" value="1"/>
</dbReference>
<dbReference type="GO" id="GO:0009098">
    <property type="term" value="P:L-leucine biosynthetic process"/>
    <property type="evidence" value="ECO:0000318"/>
    <property type="project" value="GO_Central"/>
</dbReference>
<evidence type="ECO:0000313" key="4">
    <source>
        <dbReference type="Proteomes" id="UP000029981"/>
    </source>
</evidence>
<evidence type="ECO:0000313" key="3">
    <source>
        <dbReference type="EMBL" id="KGN50267.1"/>
    </source>
</evidence>
<dbReference type="GO" id="GO:0003861">
    <property type="term" value="F:3-isopropylmalate dehydratase activity"/>
    <property type="evidence" value="ECO:0000318"/>
    <property type="project" value="GO_Central"/>
</dbReference>
<reference evidence="3 4" key="4">
    <citation type="journal article" date="2011" name="BMC Genomics">
        <title>RNA-Seq improves annotation of protein-coding genes in the cucumber genome.</title>
        <authorList>
            <person name="Li Z."/>
            <person name="Zhang Z."/>
            <person name="Yan P."/>
            <person name="Huang S."/>
            <person name="Fei Z."/>
            <person name="Lin K."/>
        </authorList>
    </citation>
    <scope>NUCLEOTIDE SEQUENCE [LARGE SCALE GENOMIC DNA]</scope>
    <source>
        <strain evidence="4">cv. 9930</strain>
    </source>
</reference>
<name>A0A0A0KPA8_CUCSA</name>
<dbReference type="PANTHER" id="PTHR43345:SF2">
    <property type="entry name" value="3-ISOPROPYLMALATE DEHYDRATASE SMALL SUBUNIT 1"/>
    <property type="match status" value="1"/>
</dbReference>
<proteinExistence type="predicted"/>
<dbReference type="SUPFAM" id="SSF52016">
    <property type="entry name" value="LeuD/IlvD-like"/>
    <property type="match status" value="1"/>
</dbReference>
<accession>A0A0A0KPA8</accession>
<gene>
    <name evidence="3" type="ORF">Csa_5G162650</name>
</gene>
<dbReference type="Gramene" id="KGN50267">
    <property type="protein sequence ID" value="KGN50267"/>
    <property type="gene ID" value="Csa_5G162650"/>
</dbReference>
<dbReference type="InterPro" id="IPR015928">
    <property type="entry name" value="Aconitase/3IPM_dehydase_swvl"/>
</dbReference>
<reference evidence="3 4" key="3">
    <citation type="journal article" date="2010" name="BMC Genomics">
        <title>Transcriptome sequencing and comparative analysis of cucumber flowers with different sex types.</title>
        <authorList>
            <person name="Guo S."/>
            <person name="Zheng Y."/>
            <person name="Joung J.G."/>
            <person name="Liu S."/>
            <person name="Zhang Z."/>
            <person name="Crasta O.R."/>
            <person name="Sobral B.W."/>
            <person name="Xu Y."/>
            <person name="Huang S."/>
            <person name="Fei Z."/>
        </authorList>
    </citation>
    <scope>NUCLEOTIDE SEQUENCE [LARGE SCALE GENOMIC DNA]</scope>
    <source>
        <strain evidence="4">cv. 9930</strain>
    </source>
</reference>
<dbReference type="EMBL" id="CM002926">
    <property type="protein sequence ID" value="KGN50267.1"/>
    <property type="molecule type" value="Genomic_DNA"/>
</dbReference>